<accession>A0A9X3XD32</accession>
<feature type="domain" description="N-acetyltransferase" evidence="1">
    <location>
        <begin position="1"/>
        <end position="149"/>
    </location>
</feature>
<comment type="caution">
    <text evidence="2">The sequence shown here is derived from an EMBL/GenBank/DDBJ whole genome shotgun (WGS) entry which is preliminary data.</text>
</comment>
<dbReference type="PROSITE" id="PS51186">
    <property type="entry name" value="GNAT"/>
    <property type="match status" value="1"/>
</dbReference>
<dbReference type="SUPFAM" id="SSF55729">
    <property type="entry name" value="Acyl-CoA N-acyltransferases (Nat)"/>
    <property type="match status" value="1"/>
</dbReference>
<reference evidence="2 3" key="1">
    <citation type="submission" date="2021-04" db="EMBL/GenBank/DDBJ databases">
        <title>Genome analysis of Polyangium sp.</title>
        <authorList>
            <person name="Li Y."/>
            <person name="Wang J."/>
        </authorList>
    </citation>
    <scope>NUCLEOTIDE SEQUENCE [LARGE SCALE GENOMIC DNA]</scope>
    <source>
        <strain evidence="2 3">SDU14</strain>
    </source>
</reference>
<dbReference type="Proteomes" id="UP001151081">
    <property type="component" value="Unassembled WGS sequence"/>
</dbReference>
<protein>
    <submittedName>
        <fullName evidence="2">GNAT family N-acetyltransferase</fullName>
    </submittedName>
</protein>
<proteinExistence type="predicted"/>
<evidence type="ECO:0000313" key="3">
    <source>
        <dbReference type="Proteomes" id="UP001151081"/>
    </source>
</evidence>
<dbReference type="CDD" id="cd04301">
    <property type="entry name" value="NAT_SF"/>
    <property type="match status" value="1"/>
</dbReference>
<dbReference type="Gene3D" id="3.40.630.30">
    <property type="match status" value="1"/>
</dbReference>
<dbReference type="RefSeq" id="WP_272426197.1">
    <property type="nucleotide sequence ID" value="NZ_JAGTJJ010000043.1"/>
</dbReference>
<dbReference type="Pfam" id="PF00583">
    <property type="entry name" value="Acetyltransf_1"/>
    <property type="match status" value="1"/>
</dbReference>
<gene>
    <name evidence="2" type="ORF">KEG57_40315</name>
</gene>
<keyword evidence="3" id="KW-1185">Reference proteome</keyword>
<dbReference type="InterPro" id="IPR000182">
    <property type="entry name" value="GNAT_dom"/>
</dbReference>
<dbReference type="AlphaFoldDB" id="A0A9X3XD32"/>
<evidence type="ECO:0000259" key="1">
    <source>
        <dbReference type="PROSITE" id="PS51186"/>
    </source>
</evidence>
<dbReference type="GO" id="GO:0016747">
    <property type="term" value="F:acyltransferase activity, transferring groups other than amino-acyl groups"/>
    <property type="evidence" value="ECO:0007669"/>
    <property type="project" value="InterPro"/>
</dbReference>
<name>A0A9X3XD32_9BACT</name>
<dbReference type="InterPro" id="IPR016181">
    <property type="entry name" value="Acyl_CoA_acyltransferase"/>
</dbReference>
<evidence type="ECO:0000313" key="2">
    <source>
        <dbReference type="EMBL" id="MDC3986788.1"/>
    </source>
</evidence>
<sequence length="164" mass="18560">MKLRDYRPEDRAACLAAFDSNIPRFFSVEERERFGRFLDDLPGRYAVICDEGGAVVGCGGLAPTREDARVATLTWGLVHSSLHGKGYGKALTEGRLAWLADMPEIELVRMDTSHLTADFYARRGFRLLRRIEDFYQPGLHRCDMELVVHPGTRRPHSPPKTSVQ</sequence>
<organism evidence="2 3">
    <name type="scientific">Polyangium jinanense</name>
    <dbReference type="NCBI Taxonomy" id="2829994"/>
    <lineage>
        <taxon>Bacteria</taxon>
        <taxon>Pseudomonadati</taxon>
        <taxon>Myxococcota</taxon>
        <taxon>Polyangia</taxon>
        <taxon>Polyangiales</taxon>
        <taxon>Polyangiaceae</taxon>
        <taxon>Polyangium</taxon>
    </lineage>
</organism>
<dbReference type="EMBL" id="JAGTJJ010000043">
    <property type="protein sequence ID" value="MDC3986788.1"/>
    <property type="molecule type" value="Genomic_DNA"/>
</dbReference>